<dbReference type="InterPro" id="IPR014718">
    <property type="entry name" value="GH-type_carb-bd"/>
</dbReference>
<dbReference type="GO" id="GO:0016853">
    <property type="term" value="F:isomerase activity"/>
    <property type="evidence" value="ECO:0007669"/>
    <property type="project" value="InterPro"/>
</dbReference>
<dbReference type="SUPFAM" id="SSF74650">
    <property type="entry name" value="Galactose mutarotase-like"/>
    <property type="match status" value="1"/>
</dbReference>
<comment type="caution">
    <text evidence="1">The sequence shown here is derived from an EMBL/GenBank/DDBJ whole genome shotgun (WGS) entry which is preliminary data.</text>
</comment>
<dbReference type="InterPro" id="IPR008183">
    <property type="entry name" value="Aldose_1/G6P_1-epimerase"/>
</dbReference>
<dbReference type="HOGENOM" id="CLU_052486_2_0_0"/>
<gene>
    <name evidence="1" type="ORF">DSM3645_03298</name>
</gene>
<evidence type="ECO:0000313" key="1">
    <source>
        <dbReference type="EMBL" id="EAQ79469.1"/>
    </source>
</evidence>
<dbReference type="EMBL" id="AANZ01000014">
    <property type="protein sequence ID" value="EAQ79469.1"/>
    <property type="molecule type" value="Genomic_DNA"/>
</dbReference>
<accession>A3ZVX3</accession>
<dbReference type="CDD" id="cd01081">
    <property type="entry name" value="Aldose_epim"/>
    <property type="match status" value="1"/>
</dbReference>
<dbReference type="OrthoDB" id="9795355at2"/>
<organism evidence="1 2">
    <name type="scientific">Blastopirellula marina DSM 3645</name>
    <dbReference type="NCBI Taxonomy" id="314230"/>
    <lineage>
        <taxon>Bacteria</taxon>
        <taxon>Pseudomonadati</taxon>
        <taxon>Planctomycetota</taxon>
        <taxon>Planctomycetia</taxon>
        <taxon>Pirellulales</taxon>
        <taxon>Pirellulaceae</taxon>
        <taxon>Blastopirellula</taxon>
    </lineage>
</organism>
<proteinExistence type="predicted"/>
<protein>
    <submittedName>
        <fullName evidence="1">YoxA</fullName>
    </submittedName>
</protein>
<dbReference type="STRING" id="314230.DSM3645_03298"/>
<name>A3ZVX3_9BACT</name>
<dbReference type="InterPro" id="IPR011013">
    <property type="entry name" value="Gal_mutarotase_sf_dom"/>
</dbReference>
<dbReference type="AlphaFoldDB" id="A3ZVX3"/>
<dbReference type="GO" id="GO:0030246">
    <property type="term" value="F:carbohydrate binding"/>
    <property type="evidence" value="ECO:0007669"/>
    <property type="project" value="InterPro"/>
</dbReference>
<dbReference type="RefSeq" id="WP_002654254.1">
    <property type="nucleotide sequence ID" value="NZ_CH672377.1"/>
</dbReference>
<dbReference type="eggNOG" id="COG2017">
    <property type="taxonomic scope" value="Bacteria"/>
</dbReference>
<dbReference type="Gene3D" id="2.70.98.10">
    <property type="match status" value="1"/>
</dbReference>
<sequence length="312" mass="33303">MSIEIAAIRDAESGATAEIAAGLGFNCFRFSVPDGEKSLEILWAEEGFETGTRRASSSGIPLLFPFPGRLKKGVLAWEGKEYHVPEGDGAGNAIHGFAHTRPWRIVAQTENSVTGEFTASIDDPSILEMWPADFQIKATYALHGTTLSATYEATNCGDAPLPCGLGTHPYFRVPLGGGSADACQIHVPYSCQWEFADKMATGAKLPTEPLNAPFSATAFDNAFGDLQWAGGTCLTSIEDPESGVKITQSFSEEFIGVVLYNPGHREAFCIEPYTLIPDAFQLAAQGKDAGLRVLAPGESFTAKVDIAVAMTK</sequence>
<reference evidence="1 2" key="1">
    <citation type="submission" date="2006-02" db="EMBL/GenBank/DDBJ databases">
        <authorList>
            <person name="Amann R."/>
            <person name="Ferriera S."/>
            <person name="Johnson J."/>
            <person name="Kravitz S."/>
            <person name="Halpern A."/>
            <person name="Remington K."/>
            <person name="Beeson K."/>
            <person name="Tran B."/>
            <person name="Rogers Y.-H."/>
            <person name="Friedman R."/>
            <person name="Venter J.C."/>
        </authorList>
    </citation>
    <scope>NUCLEOTIDE SEQUENCE [LARGE SCALE GENOMIC DNA]</scope>
    <source>
        <strain evidence="1 2">DSM 3645</strain>
    </source>
</reference>
<evidence type="ECO:0000313" key="2">
    <source>
        <dbReference type="Proteomes" id="UP000004358"/>
    </source>
</evidence>
<dbReference type="GO" id="GO:0005975">
    <property type="term" value="P:carbohydrate metabolic process"/>
    <property type="evidence" value="ECO:0007669"/>
    <property type="project" value="InterPro"/>
</dbReference>
<dbReference type="Pfam" id="PF01263">
    <property type="entry name" value="Aldose_epim"/>
    <property type="match status" value="1"/>
</dbReference>
<dbReference type="Proteomes" id="UP000004358">
    <property type="component" value="Unassembled WGS sequence"/>
</dbReference>